<organism evidence="1 2">
    <name type="scientific">Aldrovandia affinis</name>
    <dbReference type="NCBI Taxonomy" id="143900"/>
    <lineage>
        <taxon>Eukaryota</taxon>
        <taxon>Metazoa</taxon>
        <taxon>Chordata</taxon>
        <taxon>Craniata</taxon>
        <taxon>Vertebrata</taxon>
        <taxon>Euteleostomi</taxon>
        <taxon>Actinopterygii</taxon>
        <taxon>Neopterygii</taxon>
        <taxon>Teleostei</taxon>
        <taxon>Notacanthiformes</taxon>
        <taxon>Halosauridae</taxon>
        <taxon>Aldrovandia</taxon>
    </lineage>
</organism>
<evidence type="ECO:0000313" key="2">
    <source>
        <dbReference type="Proteomes" id="UP001221898"/>
    </source>
</evidence>
<gene>
    <name evidence="1" type="ORF">AAFF_G00356690</name>
</gene>
<sequence length="105" mass="11425">MCSGLADSLRHKAQFYRKAHRFVSQHALHVNAELRIAISSTKCWRRSCSSGFSLTAMAVGFSHICACAAYTSSRPQNGCPFHCPDITLNMAKEGKAGADTFSVTL</sequence>
<evidence type="ECO:0000313" key="1">
    <source>
        <dbReference type="EMBL" id="KAJ8416381.1"/>
    </source>
</evidence>
<reference evidence="1" key="1">
    <citation type="journal article" date="2023" name="Science">
        <title>Genome structures resolve the early diversification of teleost fishes.</title>
        <authorList>
            <person name="Parey E."/>
            <person name="Louis A."/>
            <person name="Montfort J."/>
            <person name="Bouchez O."/>
            <person name="Roques C."/>
            <person name="Iampietro C."/>
            <person name="Lluch J."/>
            <person name="Castinel A."/>
            <person name="Donnadieu C."/>
            <person name="Desvignes T."/>
            <person name="Floi Bucao C."/>
            <person name="Jouanno E."/>
            <person name="Wen M."/>
            <person name="Mejri S."/>
            <person name="Dirks R."/>
            <person name="Jansen H."/>
            <person name="Henkel C."/>
            <person name="Chen W.J."/>
            <person name="Zahm M."/>
            <person name="Cabau C."/>
            <person name="Klopp C."/>
            <person name="Thompson A.W."/>
            <person name="Robinson-Rechavi M."/>
            <person name="Braasch I."/>
            <person name="Lecointre G."/>
            <person name="Bobe J."/>
            <person name="Postlethwait J.H."/>
            <person name="Berthelot C."/>
            <person name="Roest Crollius H."/>
            <person name="Guiguen Y."/>
        </authorList>
    </citation>
    <scope>NUCLEOTIDE SEQUENCE</scope>
    <source>
        <strain evidence="1">NC1722</strain>
    </source>
</reference>
<name>A0AAD7X0C6_9TELE</name>
<comment type="caution">
    <text evidence="1">The sequence shown here is derived from an EMBL/GenBank/DDBJ whole genome shotgun (WGS) entry which is preliminary data.</text>
</comment>
<accession>A0AAD7X0C6</accession>
<keyword evidence="2" id="KW-1185">Reference proteome</keyword>
<dbReference type="Proteomes" id="UP001221898">
    <property type="component" value="Unassembled WGS sequence"/>
</dbReference>
<dbReference type="AlphaFoldDB" id="A0AAD7X0C6"/>
<protein>
    <submittedName>
        <fullName evidence="1">Uncharacterized protein</fullName>
    </submittedName>
</protein>
<proteinExistence type="predicted"/>
<dbReference type="EMBL" id="JAINUG010000006">
    <property type="protein sequence ID" value="KAJ8416381.1"/>
    <property type="molecule type" value="Genomic_DNA"/>
</dbReference>